<comment type="caution">
    <text evidence="1">The sequence shown here is derived from an EMBL/GenBank/DDBJ whole genome shotgun (WGS) entry which is preliminary data.</text>
</comment>
<sequence>MLMLSWRRTQICLLSMMVLVLMGLVYRWQHVSVSTAWSLRSPRNPYRADGSAPYDHNDPRIASTIESIDKKYCGGPCRFILPVFIMEQESKAQMHFRQLAFTAGAINRTIVLPNVGGSRLGACLPHDFSFYYSSRWAHDHSDYFSYITMPDFLAWVKERTALGLPATSQNLHIHLGRGHKQIGESPNCIEPLMDMVLPDRRLYLEDSSNVRRRRKYESIIQDFLTGQPTERPAEEVYPETIDEFSLESLMSSLEVLSVYYDRRFPYVHDEASEKPIPYNENITAFAEQMATDLSPFWAVHWRTERVDPAENLVDCATSLVDLMHDRARDLGLDQPPNFFLLTDYPHVFDAEDVQLAINKTNHDAIPHPASASFSADSLTRWHHEAMQFIYSHLSVQVSSLAYDQEKIAQNDAVDDKGQDQMVHLPANWTVLPVPTEIASNDNGVLGIVDKLLAIRADIFIAGKPGVCARKSSFTTRIVDERINRRLEELKTSSILEFGSTAVEETWADMDDTQDGTMKNIIEYFDRPSAVSANRQAKQ</sequence>
<dbReference type="AlphaFoldDB" id="A0A1X2HUB7"/>
<evidence type="ECO:0008006" key="3">
    <source>
        <dbReference type="Google" id="ProtNLM"/>
    </source>
</evidence>
<proteinExistence type="predicted"/>
<dbReference type="EMBL" id="MCGN01000001">
    <property type="protein sequence ID" value="ORZ03133.1"/>
    <property type="molecule type" value="Genomic_DNA"/>
</dbReference>
<organism evidence="1 2">
    <name type="scientific">Syncephalastrum racemosum</name>
    <name type="common">Filamentous fungus</name>
    <dbReference type="NCBI Taxonomy" id="13706"/>
    <lineage>
        <taxon>Eukaryota</taxon>
        <taxon>Fungi</taxon>
        <taxon>Fungi incertae sedis</taxon>
        <taxon>Mucoromycota</taxon>
        <taxon>Mucoromycotina</taxon>
        <taxon>Mucoromycetes</taxon>
        <taxon>Mucorales</taxon>
        <taxon>Syncephalastraceae</taxon>
        <taxon>Syncephalastrum</taxon>
    </lineage>
</organism>
<dbReference type="Proteomes" id="UP000242180">
    <property type="component" value="Unassembled WGS sequence"/>
</dbReference>
<keyword evidence="2" id="KW-1185">Reference proteome</keyword>
<reference evidence="1 2" key="1">
    <citation type="submission" date="2016-07" db="EMBL/GenBank/DDBJ databases">
        <title>Pervasive Adenine N6-methylation of Active Genes in Fungi.</title>
        <authorList>
            <consortium name="DOE Joint Genome Institute"/>
            <person name="Mondo S.J."/>
            <person name="Dannebaum R.O."/>
            <person name="Kuo R.C."/>
            <person name="Labutti K."/>
            <person name="Haridas S."/>
            <person name="Kuo A."/>
            <person name="Salamov A."/>
            <person name="Ahrendt S.R."/>
            <person name="Lipzen A."/>
            <person name="Sullivan W."/>
            <person name="Andreopoulos W.B."/>
            <person name="Clum A."/>
            <person name="Lindquist E."/>
            <person name="Daum C."/>
            <person name="Ramamoorthy G.K."/>
            <person name="Gryganskyi A."/>
            <person name="Culley D."/>
            <person name="Magnuson J.K."/>
            <person name="James T.Y."/>
            <person name="O'Malley M.A."/>
            <person name="Stajich J.E."/>
            <person name="Spatafora J.W."/>
            <person name="Visel A."/>
            <person name="Grigoriev I.V."/>
        </authorList>
    </citation>
    <scope>NUCLEOTIDE SEQUENCE [LARGE SCALE GENOMIC DNA]</scope>
    <source>
        <strain evidence="1 2">NRRL 2496</strain>
    </source>
</reference>
<accession>A0A1X2HUB7</accession>
<evidence type="ECO:0000313" key="2">
    <source>
        <dbReference type="Proteomes" id="UP000242180"/>
    </source>
</evidence>
<gene>
    <name evidence="1" type="ORF">BCR43DRAFT_482803</name>
</gene>
<dbReference type="OrthoDB" id="2020419at2759"/>
<evidence type="ECO:0000313" key="1">
    <source>
        <dbReference type="EMBL" id="ORZ03133.1"/>
    </source>
</evidence>
<dbReference type="OMA" id="FWAVHWR"/>
<name>A0A1X2HUB7_SYNRA</name>
<protein>
    <recommendedName>
        <fullName evidence="3">GDP-fucose protein O-fucosyltransferase-domain-containing protein</fullName>
    </recommendedName>
</protein>
<dbReference type="Gene3D" id="3.40.50.11350">
    <property type="match status" value="1"/>
</dbReference>
<dbReference type="InParanoid" id="A0A1X2HUB7"/>